<name>A0A7C9MUI0_9RHOB</name>
<dbReference type="Gene3D" id="3.30.750.24">
    <property type="entry name" value="STAS domain"/>
    <property type="match status" value="1"/>
</dbReference>
<proteinExistence type="predicted"/>
<comment type="caution">
    <text evidence="2">The sequence shown here is derived from an EMBL/GenBank/DDBJ whole genome shotgun (WGS) entry which is preliminary data.</text>
</comment>
<reference evidence="2 3" key="1">
    <citation type="submission" date="2019-12" db="EMBL/GenBank/DDBJ databases">
        <authorList>
            <person name="Lee S.D."/>
        </authorList>
    </citation>
    <scope>NUCLEOTIDE SEQUENCE [LARGE SCALE GENOMIC DNA]</scope>
    <source>
        <strain evidence="2 3">GH1-50</strain>
    </source>
</reference>
<dbReference type="Pfam" id="PF13466">
    <property type="entry name" value="STAS_2"/>
    <property type="match status" value="1"/>
</dbReference>
<dbReference type="InterPro" id="IPR058548">
    <property type="entry name" value="MlaB-like_STAS"/>
</dbReference>
<dbReference type="AlphaFoldDB" id="A0A7C9MUI0"/>
<keyword evidence="3" id="KW-1185">Reference proteome</keyword>
<evidence type="ECO:0000313" key="3">
    <source>
        <dbReference type="Proteomes" id="UP000480350"/>
    </source>
</evidence>
<accession>A0A7C9MUI0</accession>
<gene>
    <name evidence="2" type="ORF">GQ651_03475</name>
</gene>
<evidence type="ECO:0000259" key="1">
    <source>
        <dbReference type="Pfam" id="PF13466"/>
    </source>
</evidence>
<sequence>MLLPGVCMTARMTLPSRLDTGTADALAEGLRALEAGPVTLDGSQVEFLGGLCLEALLLARHERTADGAILTIDGATDAFCDGLKTFGLSETEFTSGDD</sequence>
<reference evidence="2 3" key="2">
    <citation type="submission" date="2020-03" db="EMBL/GenBank/DDBJ databases">
        <title>Kangsaoukella pontilimi gen. nov., sp. nov., a new member of the family Rhodobacteraceae isolated from a tidal mudflat.</title>
        <authorList>
            <person name="Kim I.S."/>
        </authorList>
    </citation>
    <scope>NUCLEOTIDE SEQUENCE [LARGE SCALE GENOMIC DNA]</scope>
    <source>
        <strain evidence="2 3">GH1-50</strain>
    </source>
</reference>
<dbReference type="Proteomes" id="UP000480350">
    <property type="component" value="Unassembled WGS sequence"/>
</dbReference>
<evidence type="ECO:0000313" key="2">
    <source>
        <dbReference type="EMBL" id="MXQ06900.1"/>
    </source>
</evidence>
<dbReference type="SUPFAM" id="SSF52091">
    <property type="entry name" value="SpoIIaa-like"/>
    <property type="match status" value="1"/>
</dbReference>
<feature type="domain" description="MlaB-like STAS" evidence="1">
    <location>
        <begin position="12"/>
        <end position="88"/>
    </location>
</feature>
<protein>
    <submittedName>
        <fullName evidence="2">STAS domain-containing protein</fullName>
    </submittedName>
</protein>
<organism evidence="2 3">
    <name type="scientific">Kangsaoukella pontilimi</name>
    <dbReference type="NCBI Taxonomy" id="2691042"/>
    <lineage>
        <taxon>Bacteria</taxon>
        <taxon>Pseudomonadati</taxon>
        <taxon>Pseudomonadota</taxon>
        <taxon>Alphaproteobacteria</taxon>
        <taxon>Rhodobacterales</taxon>
        <taxon>Paracoccaceae</taxon>
        <taxon>Kangsaoukella</taxon>
    </lineage>
</organism>
<dbReference type="EMBL" id="WUPT01000001">
    <property type="protein sequence ID" value="MXQ06900.1"/>
    <property type="molecule type" value="Genomic_DNA"/>
</dbReference>
<dbReference type="InterPro" id="IPR036513">
    <property type="entry name" value="STAS_dom_sf"/>
</dbReference>